<sequence length="64" mass="6725">RKMGFGSSIKGLTGGRNPAALGRRVIRVGAFADIDAVEVVDLFRVSGGEVLITNMYGIVTTLNS</sequence>
<dbReference type="EMBL" id="BARV01037630">
    <property type="protein sequence ID" value="GAI52760.1"/>
    <property type="molecule type" value="Genomic_DNA"/>
</dbReference>
<proteinExistence type="predicted"/>
<comment type="caution">
    <text evidence="1">The sequence shown here is derived from an EMBL/GenBank/DDBJ whole genome shotgun (WGS) entry which is preliminary data.</text>
</comment>
<name>X1QP47_9ZZZZ</name>
<evidence type="ECO:0000313" key="1">
    <source>
        <dbReference type="EMBL" id="GAI52760.1"/>
    </source>
</evidence>
<gene>
    <name evidence="1" type="ORF">S06H3_58175</name>
</gene>
<organism evidence="1">
    <name type="scientific">marine sediment metagenome</name>
    <dbReference type="NCBI Taxonomy" id="412755"/>
    <lineage>
        <taxon>unclassified sequences</taxon>
        <taxon>metagenomes</taxon>
        <taxon>ecological metagenomes</taxon>
    </lineage>
</organism>
<protein>
    <submittedName>
        <fullName evidence="1">Uncharacterized protein</fullName>
    </submittedName>
</protein>
<reference evidence="1" key="1">
    <citation type="journal article" date="2014" name="Front. Microbiol.">
        <title>High frequency of phylogenetically diverse reductive dehalogenase-homologous genes in deep subseafloor sedimentary metagenomes.</title>
        <authorList>
            <person name="Kawai M."/>
            <person name="Futagami T."/>
            <person name="Toyoda A."/>
            <person name="Takaki Y."/>
            <person name="Nishi S."/>
            <person name="Hori S."/>
            <person name="Arai W."/>
            <person name="Tsubouchi T."/>
            <person name="Morono Y."/>
            <person name="Uchiyama I."/>
            <person name="Ito T."/>
            <person name="Fujiyama A."/>
            <person name="Inagaki F."/>
            <person name="Takami H."/>
        </authorList>
    </citation>
    <scope>NUCLEOTIDE SEQUENCE</scope>
    <source>
        <strain evidence="1">Expedition CK06-06</strain>
    </source>
</reference>
<feature type="non-terminal residue" evidence="1">
    <location>
        <position position="1"/>
    </location>
</feature>
<accession>X1QP47</accession>
<dbReference type="AlphaFoldDB" id="X1QP47"/>